<evidence type="ECO:0000313" key="2">
    <source>
        <dbReference type="EMBL" id="GBP22579.1"/>
    </source>
</evidence>
<dbReference type="EMBL" id="BGZK01000141">
    <property type="protein sequence ID" value="GBP22579.1"/>
    <property type="molecule type" value="Genomic_DNA"/>
</dbReference>
<gene>
    <name evidence="2" type="ORF">EVAR_84819_1</name>
</gene>
<keyword evidence="3" id="KW-1185">Reference proteome</keyword>
<evidence type="ECO:0000256" key="1">
    <source>
        <dbReference type="SAM" id="MobiDB-lite"/>
    </source>
</evidence>
<feature type="compositionally biased region" description="Polar residues" evidence="1">
    <location>
        <begin position="81"/>
        <end position="91"/>
    </location>
</feature>
<dbReference type="Proteomes" id="UP000299102">
    <property type="component" value="Unassembled WGS sequence"/>
</dbReference>
<feature type="region of interest" description="Disordered" evidence="1">
    <location>
        <begin position="49"/>
        <end position="91"/>
    </location>
</feature>
<proteinExistence type="predicted"/>
<comment type="caution">
    <text evidence="2">The sequence shown here is derived from an EMBL/GenBank/DDBJ whole genome shotgun (WGS) entry which is preliminary data.</text>
</comment>
<accession>A0A4C1U8D6</accession>
<dbReference type="AlphaFoldDB" id="A0A4C1U8D6"/>
<sequence length="91" mass="10178">MHRLHGTRQRQSKMRFQKYTKRLEATYGRRGGGVWRGARRERYAVNQNVSGSEQLASRQRRSVAGGSAVRAVHRTGPERAGSTTRAPSALA</sequence>
<evidence type="ECO:0000313" key="3">
    <source>
        <dbReference type="Proteomes" id="UP000299102"/>
    </source>
</evidence>
<reference evidence="2 3" key="1">
    <citation type="journal article" date="2019" name="Commun. Biol.">
        <title>The bagworm genome reveals a unique fibroin gene that provides high tensile strength.</title>
        <authorList>
            <person name="Kono N."/>
            <person name="Nakamura H."/>
            <person name="Ohtoshi R."/>
            <person name="Tomita M."/>
            <person name="Numata K."/>
            <person name="Arakawa K."/>
        </authorList>
    </citation>
    <scope>NUCLEOTIDE SEQUENCE [LARGE SCALE GENOMIC DNA]</scope>
</reference>
<protein>
    <submittedName>
        <fullName evidence="2">Uncharacterized protein</fullName>
    </submittedName>
</protein>
<organism evidence="2 3">
    <name type="scientific">Eumeta variegata</name>
    <name type="common">Bagworm moth</name>
    <name type="synonym">Eumeta japonica</name>
    <dbReference type="NCBI Taxonomy" id="151549"/>
    <lineage>
        <taxon>Eukaryota</taxon>
        <taxon>Metazoa</taxon>
        <taxon>Ecdysozoa</taxon>
        <taxon>Arthropoda</taxon>
        <taxon>Hexapoda</taxon>
        <taxon>Insecta</taxon>
        <taxon>Pterygota</taxon>
        <taxon>Neoptera</taxon>
        <taxon>Endopterygota</taxon>
        <taxon>Lepidoptera</taxon>
        <taxon>Glossata</taxon>
        <taxon>Ditrysia</taxon>
        <taxon>Tineoidea</taxon>
        <taxon>Psychidae</taxon>
        <taxon>Oiketicinae</taxon>
        <taxon>Eumeta</taxon>
    </lineage>
</organism>
<name>A0A4C1U8D6_EUMVA</name>